<name>A0ABW2K9J7_9ACTN</name>
<dbReference type="InterPro" id="IPR010148">
    <property type="entry name" value="CRISPR-assoc_prot_CT1975"/>
</dbReference>
<organism evidence="2 3">
    <name type="scientific">Marinactinospora rubrisoli</name>
    <dbReference type="NCBI Taxonomy" id="2715399"/>
    <lineage>
        <taxon>Bacteria</taxon>
        <taxon>Bacillati</taxon>
        <taxon>Actinomycetota</taxon>
        <taxon>Actinomycetes</taxon>
        <taxon>Streptosporangiales</taxon>
        <taxon>Nocardiopsidaceae</taxon>
        <taxon>Marinactinospora</taxon>
    </lineage>
</organism>
<gene>
    <name evidence="2" type="primary">cas7e</name>
    <name evidence="2" type="ORF">ACFQRF_02730</name>
</gene>
<feature type="region of interest" description="Disordered" evidence="1">
    <location>
        <begin position="100"/>
        <end position="120"/>
    </location>
</feature>
<dbReference type="Proteomes" id="UP001596540">
    <property type="component" value="Unassembled WGS sequence"/>
</dbReference>
<protein>
    <submittedName>
        <fullName evidence="2">Type I-E CRISPR-associated protein Cas7/Cse4/CasC</fullName>
    </submittedName>
</protein>
<evidence type="ECO:0000313" key="3">
    <source>
        <dbReference type="Proteomes" id="UP001596540"/>
    </source>
</evidence>
<accession>A0ABW2K9J7</accession>
<proteinExistence type="predicted"/>
<feature type="compositionally biased region" description="Basic and acidic residues" evidence="1">
    <location>
        <begin position="104"/>
        <end position="120"/>
    </location>
</feature>
<dbReference type="NCBIfam" id="TIGR01869">
    <property type="entry name" value="casC_Cse4"/>
    <property type="match status" value="1"/>
</dbReference>
<dbReference type="EMBL" id="JBHTBH010000001">
    <property type="protein sequence ID" value="MFC7326647.1"/>
    <property type="molecule type" value="Genomic_DNA"/>
</dbReference>
<dbReference type="RefSeq" id="WP_379868495.1">
    <property type="nucleotide sequence ID" value="NZ_JBHTBH010000001.1"/>
</dbReference>
<reference evidence="3" key="1">
    <citation type="journal article" date="2019" name="Int. J. Syst. Evol. Microbiol.">
        <title>The Global Catalogue of Microorganisms (GCM) 10K type strain sequencing project: providing services to taxonomists for standard genome sequencing and annotation.</title>
        <authorList>
            <consortium name="The Broad Institute Genomics Platform"/>
            <consortium name="The Broad Institute Genome Sequencing Center for Infectious Disease"/>
            <person name="Wu L."/>
            <person name="Ma J."/>
        </authorList>
    </citation>
    <scope>NUCLEOTIDE SEQUENCE [LARGE SCALE GENOMIC DNA]</scope>
    <source>
        <strain evidence="3">CGMCC 4.7382</strain>
    </source>
</reference>
<keyword evidence="3" id="KW-1185">Reference proteome</keyword>
<sequence length="393" mass="42420">MSRTILDVHILQTVPPSNINRDDTGSPKGAVYGGVRRARVSSQAWKRATREAFKNVLDPSELGTRTKRVAELVAERIREIDGDIPWEQALELAAATVTAATGSKIEKPKPRKGDESAKEKAPESSYLMFLSARQRDGLAELAVEGRADIAAFLKQAENKKRAKRIANTGHSVDIALFGRMVADSSDINVDASAQVAHAISVHAADIESDYYTAVDDRRSDAEPGAGMIGTVEFNAATLYRYAAVDVDRLADNLGVGVRDDRPGSEPVRRAVEAFVRCFAESMPTGKSNSFANHSLPDAIIVKLRDSRPINFAGAFEEAVPQDAVSGQLAEACRKLAEHIGDVERAYGVENAPTWVLRVGAATKDLSGLGEEVSMGELVERVGRAVAERLENTP</sequence>
<evidence type="ECO:0000313" key="2">
    <source>
        <dbReference type="EMBL" id="MFC7326647.1"/>
    </source>
</evidence>
<evidence type="ECO:0000256" key="1">
    <source>
        <dbReference type="SAM" id="MobiDB-lite"/>
    </source>
</evidence>
<dbReference type="Pfam" id="PF09344">
    <property type="entry name" value="Cas_CT1975"/>
    <property type="match status" value="1"/>
</dbReference>
<comment type="caution">
    <text evidence="2">The sequence shown here is derived from an EMBL/GenBank/DDBJ whole genome shotgun (WGS) entry which is preliminary data.</text>
</comment>